<dbReference type="Pfam" id="PF01266">
    <property type="entry name" value="DAO"/>
    <property type="match status" value="1"/>
</dbReference>
<evidence type="ECO:0000256" key="1">
    <source>
        <dbReference type="ARBA" id="ARBA00023002"/>
    </source>
</evidence>
<keyword evidence="1" id="KW-0560">Oxidoreductase</keyword>
<dbReference type="Gene3D" id="3.50.50.60">
    <property type="entry name" value="FAD/NAD(P)-binding domain"/>
    <property type="match status" value="1"/>
</dbReference>
<dbReference type="Proteomes" id="UP000199308">
    <property type="component" value="Unassembled WGS sequence"/>
</dbReference>
<organism evidence="3 4">
    <name type="scientific">Thalassotalea agarivorans</name>
    <name type="common">Thalassomonas agarivorans</name>
    <dbReference type="NCBI Taxonomy" id="349064"/>
    <lineage>
        <taxon>Bacteria</taxon>
        <taxon>Pseudomonadati</taxon>
        <taxon>Pseudomonadota</taxon>
        <taxon>Gammaproteobacteria</taxon>
        <taxon>Alteromonadales</taxon>
        <taxon>Colwelliaceae</taxon>
        <taxon>Thalassotalea</taxon>
    </lineage>
</organism>
<keyword evidence="4" id="KW-1185">Reference proteome</keyword>
<dbReference type="AlphaFoldDB" id="A0A1I0AP91"/>
<dbReference type="OrthoDB" id="311718at2"/>
<dbReference type="GO" id="GO:0016491">
    <property type="term" value="F:oxidoreductase activity"/>
    <property type="evidence" value="ECO:0007669"/>
    <property type="project" value="UniProtKB-KW"/>
</dbReference>
<gene>
    <name evidence="3" type="ORF">SAMN05660429_00772</name>
</gene>
<sequence length="445" mass="49574">MYDPLTTSKLANKQPLADSYWASTVPSAQLRTKPLATDISTDVLIIGAGYTGMSCALHLAEQHHIEATVIDANSVAWGCSSRNAGFVLHSSGRKSFSQMQQQWGEDTMRAVHAEMLEGVERLNQLIARGIDCEQQSPGYLKLAHRPRYFEQLKAQAELQKKMFNVDVDILSRDQLHQQYAADQNAYGAIRFAKGYGLNPIKLALGYKDLLSQVNVSIYSDTPALSIEKQNHGHIVHTPQGNIRAKKIVLASNGYTPKGLHPVLNNKTLPVLSQVIVTRPLTDQELSLCQLQTNQVIMDTRALKYYYRKLPDKRILFGGRGAITGKSAEDPYYAERLLAVLKSSYPSLKHVSVDYAWAGWISVALDEIPHVYQNAENNVFYATGYCGSGVSFTCQAGKRLADKVAGSAVPNIPLYQTPLPHFPLPAFRRVGQWAYFQYGRFKDAYF</sequence>
<evidence type="ECO:0000313" key="3">
    <source>
        <dbReference type="EMBL" id="SES95988.1"/>
    </source>
</evidence>
<protein>
    <submittedName>
        <fullName evidence="3">Glycine/D-amino acid oxidase</fullName>
    </submittedName>
</protein>
<dbReference type="InterPro" id="IPR036188">
    <property type="entry name" value="FAD/NAD-bd_sf"/>
</dbReference>
<dbReference type="PANTHER" id="PTHR13847">
    <property type="entry name" value="SARCOSINE DEHYDROGENASE-RELATED"/>
    <property type="match status" value="1"/>
</dbReference>
<evidence type="ECO:0000313" key="4">
    <source>
        <dbReference type="Proteomes" id="UP000199308"/>
    </source>
</evidence>
<dbReference type="EMBL" id="FOHK01000003">
    <property type="protein sequence ID" value="SES95988.1"/>
    <property type="molecule type" value="Genomic_DNA"/>
</dbReference>
<accession>A0A1I0AP91</accession>
<feature type="domain" description="FAD dependent oxidoreductase" evidence="2">
    <location>
        <begin position="42"/>
        <end position="401"/>
    </location>
</feature>
<reference evidence="3 4" key="1">
    <citation type="submission" date="2016-10" db="EMBL/GenBank/DDBJ databases">
        <authorList>
            <person name="de Groot N.N."/>
        </authorList>
    </citation>
    <scope>NUCLEOTIDE SEQUENCE [LARGE SCALE GENOMIC DNA]</scope>
    <source>
        <strain evidence="3 4">DSM 19706</strain>
    </source>
</reference>
<dbReference type="SUPFAM" id="SSF51905">
    <property type="entry name" value="FAD/NAD(P)-binding domain"/>
    <property type="match status" value="1"/>
</dbReference>
<evidence type="ECO:0000259" key="2">
    <source>
        <dbReference type="Pfam" id="PF01266"/>
    </source>
</evidence>
<name>A0A1I0AP91_THASX</name>
<dbReference type="PANTHER" id="PTHR13847:SF281">
    <property type="entry name" value="FAD DEPENDENT OXIDOREDUCTASE DOMAIN-CONTAINING PROTEIN"/>
    <property type="match status" value="1"/>
</dbReference>
<dbReference type="RefSeq" id="WP_093327825.1">
    <property type="nucleotide sequence ID" value="NZ_AP027363.1"/>
</dbReference>
<dbReference type="Gene3D" id="3.30.9.10">
    <property type="entry name" value="D-Amino Acid Oxidase, subunit A, domain 2"/>
    <property type="match status" value="1"/>
</dbReference>
<proteinExistence type="predicted"/>
<dbReference type="InterPro" id="IPR006076">
    <property type="entry name" value="FAD-dep_OxRdtase"/>
</dbReference>
<dbReference type="STRING" id="349064.SAMN05660429_00772"/>
<dbReference type="GO" id="GO:0005737">
    <property type="term" value="C:cytoplasm"/>
    <property type="evidence" value="ECO:0007669"/>
    <property type="project" value="TreeGrafter"/>
</dbReference>